<dbReference type="AlphaFoldDB" id="A0A6J7HPH9"/>
<accession>A0A6J7HPH9</accession>
<keyword evidence="1" id="KW-1133">Transmembrane helix</keyword>
<evidence type="ECO:0000259" key="2">
    <source>
        <dbReference type="Pfam" id="PF09851"/>
    </source>
</evidence>
<dbReference type="EMBL" id="CAFBMR010000051">
    <property type="protein sequence ID" value="CAB4918060.1"/>
    <property type="molecule type" value="Genomic_DNA"/>
</dbReference>
<evidence type="ECO:0000256" key="1">
    <source>
        <dbReference type="SAM" id="Phobius"/>
    </source>
</evidence>
<feature type="transmembrane region" description="Helical" evidence="1">
    <location>
        <begin position="7"/>
        <end position="31"/>
    </location>
</feature>
<keyword evidence="1" id="KW-0812">Transmembrane</keyword>
<feature type="transmembrane region" description="Helical" evidence="1">
    <location>
        <begin position="43"/>
        <end position="62"/>
    </location>
</feature>
<proteinExistence type="predicted"/>
<protein>
    <submittedName>
        <fullName evidence="3">Unannotated protein</fullName>
    </submittedName>
</protein>
<sequence length="125" mass="13789">MHLADILWTLLVLFFMVMYFMVFFMVVVDIFADHTLKGWAKALWVIAILIAGPITLLVYLIVRGRSMTERRQAQVKAAEASQKAYIQQAAGTATPADQIATAKSLLDAGTINQSEFDALKAKALA</sequence>
<organism evidence="3">
    <name type="scientific">freshwater metagenome</name>
    <dbReference type="NCBI Taxonomy" id="449393"/>
    <lineage>
        <taxon>unclassified sequences</taxon>
        <taxon>metagenomes</taxon>
        <taxon>ecological metagenomes</taxon>
    </lineage>
</organism>
<evidence type="ECO:0000313" key="3">
    <source>
        <dbReference type="EMBL" id="CAB4918060.1"/>
    </source>
</evidence>
<dbReference type="Pfam" id="PF09851">
    <property type="entry name" value="SHOCT"/>
    <property type="match status" value="1"/>
</dbReference>
<gene>
    <name evidence="3" type="ORF">UFOPK3610_01243</name>
</gene>
<reference evidence="3" key="1">
    <citation type="submission" date="2020-05" db="EMBL/GenBank/DDBJ databases">
        <authorList>
            <person name="Chiriac C."/>
            <person name="Salcher M."/>
            <person name="Ghai R."/>
            <person name="Kavagutti S V."/>
        </authorList>
    </citation>
    <scope>NUCLEOTIDE SEQUENCE</scope>
</reference>
<keyword evidence="1" id="KW-0472">Membrane</keyword>
<name>A0A6J7HPH9_9ZZZZ</name>
<feature type="domain" description="SHOCT" evidence="2">
    <location>
        <begin position="97"/>
        <end position="124"/>
    </location>
</feature>
<dbReference type="InterPro" id="IPR018649">
    <property type="entry name" value="SHOCT"/>
</dbReference>